<dbReference type="Proteomes" id="UP000306855">
    <property type="component" value="Unassembled WGS sequence"/>
</dbReference>
<dbReference type="EMBL" id="SRYK01000004">
    <property type="protein sequence ID" value="TGY56907.1"/>
    <property type="molecule type" value="Genomic_DNA"/>
</dbReference>
<proteinExistence type="predicted"/>
<protein>
    <submittedName>
        <fullName evidence="1">Uncharacterized protein</fullName>
    </submittedName>
</protein>
<dbReference type="AlphaFoldDB" id="A0A4S2EM92"/>
<gene>
    <name evidence="1" type="ORF">E5340_01530</name>
</gene>
<reference evidence="1 2" key="1">
    <citation type="submission" date="2019-04" db="EMBL/GenBank/DDBJ databases">
        <title>Microbes associate with the intestines of laboratory mice.</title>
        <authorList>
            <person name="Navarre W."/>
            <person name="Wong E."/>
            <person name="Huang K."/>
            <person name="Tropini C."/>
            <person name="Ng K."/>
            <person name="Yu B."/>
        </authorList>
    </citation>
    <scope>NUCLEOTIDE SEQUENCE [LARGE SCALE GENOMIC DNA]</scope>
    <source>
        <strain evidence="1 2">NM26_J9</strain>
    </source>
</reference>
<accession>A0A4S2EM92</accession>
<comment type="caution">
    <text evidence="1">The sequence shown here is derived from an EMBL/GenBank/DDBJ whole genome shotgun (WGS) entry which is preliminary data.</text>
</comment>
<name>A0A4S2EM92_9LACO</name>
<organism evidence="1 2">
    <name type="scientific">Ligilactobacillus murinus</name>
    <dbReference type="NCBI Taxonomy" id="1622"/>
    <lineage>
        <taxon>Bacteria</taxon>
        <taxon>Bacillati</taxon>
        <taxon>Bacillota</taxon>
        <taxon>Bacilli</taxon>
        <taxon>Lactobacillales</taxon>
        <taxon>Lactobacillaceae</taxon>
        <taxon>Ligilactobacillus</taxon>
    </lineage>
</organism>
<evidence type="ECO:0000313" key="2">
    <source>
        <dbReference type="Proteomes" id="UP000306855"/>
    </source>
</evidence>
<dbReference type="RefSeq" id="WP_135941840.1">
    <property type="nucleotide sequence ID" value="NZ_SRYK01000004.1"/>
</dbReference>
<sequence length="168" mass="19939">MGIQNVNEYVITPHASERIKQRFGQTPETMRPWLNRLLTQAVFEKREETGRDRYRYRDIAIIVDIKQKQVITMFPAPQDVIEAERKPINPELQTEVLDMVDKFLMKKRFVLAEALNSKKENIESAINDFHVDHSEDNLTDLREVLNDFRNELEKYDMFVAETKLITRK</sequence>
<evidence type="ECO:0000313" key="1">
    <source>
        <dbReference type="EMBL" id="TGY56907.1"/>
    </source>
</evidence>